<dbReference type="RefSeq" id="WP_010839427.1">
    <property type="nucleotide sequence ID" value="NZ_QRCM01000001.1"/>
</dbReference>
<reference evidence="1 2" key="1">
    <citation type="submission" date="2018-07" db="EMBL/GenBank/DDBJ databases">
        <title>Genome sequence of Rhodococcus rhodnii ATCC 35071 from Rhodnius prolixus.</title>
        <authorList>
            <person name="Patel V."/>
            <person name="Vogel K.J."/>
        </authorList>
    </citation>
    <scope>NUCLEOTIDE SEQUENCE [LARGE SCALE GENOMIC DNA]</scope>
    <source>
        <strain evidence="1 2">ATCC 35071</strain>
    </source>
</reference>
<dbReference type="EMBL" id="QRCM01000001">
    <property type="protein sequence ID" value="TXG92102.1"/>
    <property type="molecule type" value="Genomic_DNA"/>
</dbReference>
<evidence type="ECO:0000313" key="1">
    <source>
        <dbReference type="EMBL" id="TXG92102.1"/>
    </source>
</evidence>
<proteinExistence type="predicted"/>
<organism evidence="1 2">
    <name type="scientific">Rhodococcus rhodnii</name>
    <dbReference type="NCBI Taxonomy" id="38312"/>
    <lineage>
        <taxon>Bacteria</taxon>
        <taxon>Bacillati</taxon>
        <taxon>Actinomycetota</taxon>
        <taxon>Actinomycetes</taxon>
        <taxon>Mycobacteriales</taxon>
        <taxon>Nocardiaceae</taxon>
        <taxon>Rhodococcus</taxon>
    </lineage>
</organism>
<gene>
    <name evidence="1" type="ORF">DW322_20430</name>
</gene>
<dbReference type="AlphaFoldDB" id="A0A6P2CII1"/>
<dbReference type="NCBIfam" id="NF041259">
    <property type="entry name" value="mono_DmmA_fam"/>
    <property type="match status" value="1"/>
</dbReference>
<name>A0A6P2CII1_9NOCA</name>
<dbReference type="Proteomes" id="UP000471120">
    <property type="component" value="Unassembled WGS sequence"/>
</dbReference>
<protein>
    <submittedName>
        <fullName evidence="1">Uncharacterized protein</fullName>
    </submittedName>
</protein>
<accession>A0A6P2CII1</accession>
<comment type="caution">
    <text evidence="1">The sequence shown here is derived from an EMBL/GenBank/DDBJ whole genome shotgun (WGS) entry which is preliminary data.</text>
</comment>
<evidence type="ECO:0000313" key="2">
    <source>
        <dbReference type="Proteomes" id="UP000471120"/>
    </source>
</evidence>
<sequence>MSIEMPTPGAGHPVPPSPATAGGRCFTIASFGPEAYLPARVLADSLGTSPVDWLRLPGGWDRRSEDALRRVVARARVGWRLVVVGGEPEIRAAHALAVAGGAVPAEIVAHVVDGDHRQVYCAHCNSIAPLDPAAAGSRTRCPGCAQDAVAHPPVAPLHSAYLGVMPAGGV</sequence>